<protein>
    <submittedName>
        <fullName evidence="1">Uncharacterized protein</fullName>
    </submittedName>
</protein>
<dbReference type="EMBL" id="CM056810">
    <property type="protein sequence ID" value="KAJ8645108.1"/>
    <property type="molecule type" value="Genomic_DNA"/>
</dbReference>
<name>A0ACC2MHV0_PERAE</name>
<dbReference type="Proteomes" id="UP001234297">
    <property type="component" value="Chromosome 2"/>
</dbReference>
<organism evidence="1 2">
    <name type="scientific">Persea americana</name>
    <name type="common">Avocado</name>
    <dbReference type="NCBI Taxonomy" id="3435"/>
    <lineage>
        <taxon>Eukaryota</taxon>
        <taxon>Viridiplantae</taxon>
        <taxon>Streptophyta</taxon>
        <taxon>Embryophyta</taxon>
        <taxon>Tracheophyta</taxon>
        <taxon>Spermatophyta</taxon>
        <taxon>Magnoliopsida</taxon>
        <taxon>Magnoliidae</taxon>
        <taxon>Laurales</taxon>
        <taxon>Lauraceae</taxon>
        <taxon>Persea</taxon>
    </lineage>
</organism>
<reference evidence="1 2" key="1">
    <citation type="journal article" date="2022" name="Hortic Res">
        <title>A haplotype resolved chromosomal level avocado genome allows analysis of novel avocado genes.</title>
        <authorList>
            <person name="Nath O."/>
            <person name="Fletcher S.J."/>
            <person name="Hayward A."/>
            <person name="Shaw L.M."/>
            <person name="Masouleh A.K."/>
            <person name="Furtado A."/>
            <person name="Henry R.J."/>
            <person name="Mitter N."/>
        </authorList>
    </citation>
    <scope>NUCLEOTIDE SEQUENCE [LARGE SCALE GENOMIC DNA]</scope>
    <source>
        <strain evidence="2">cv. Hass</strain>
    </source>
</reference>
<evidence type="ECO:0000313" key="2">
    <source>
        <dbReference type="Proteomes" id="UP001234297"/>
    </source>
</evidence>
<keyword evidence="2" id="KW-1185">Reference proteome</keyword>
<evidence type="ECO:0000313" key="1">
    <source>
        <dbReference type="EMBL" id="KAJ8645108.1"/>
    </source>
</evidence>
<comment type="caution">
    <text evidence="1">The sequence shown here is derived from an EMBL/GenBank/DDBJ whole genome shotgun (WGS) entry which is preliminary data.</text>
</comment>
<sequence length="576" mass="63703">MPPISSVHHVMASLTPGVLSKLLRHAGTDFKVAGDHRSPLLQVLEILPSGADGDPLRSSGFFLKVSDSLHSTFVSVSGEDADLIFADKIQLGQLIHVSRLDSASPVPVLRGVRPLPRRRPCIGSPRDLVAGDLLDTGDERRSPEARASRRLSLGGGGGRKEAAESMRRSWQRSPGAAKRNVVPRSSPPLDLKRNEKSTPSDSPFVVSDKKTSPKSDSLKHQSLSSSPLKSRSNQVSMRIMKPSREETKPSGEEITPCHLVKVQLSTKDWNQSILWDELSPSLHDLGKDALHHRNAAFFAAAQALQEASAAESVIRSLSEFTEICTSVKQDSPWVLVERFLNFHQSLQQAVDVTEAMLKMSNPRAKGNLLFLPEAPRVFNDKRTMATSWIQAALETDLSSFSTFNKKDKKGSPCEYQYVILETPSNQTKAERKNPSSEQNPKKQAGVPTSGTAKRTSLPRQVGIPAKKNNFERVEQSADPGLKETASLAKFLLSFSRGWFLKYLDGALDDGFGAREGEESEIAGFVRQLKRVNEWLDDMVGEKFEIDESVEKLRKKLYRFLLEHVDYTMVAGRKSTS</sequence>
<gene>
    <name evidence="1" type="ORF">MRB53_006856</name>
</gene>
<accession>A0ACC2MHV0</accession>
<proteinExistence type="predicted"/>